<feature type="compositionally biased region" description="Basic and acidic residues" evidence="2">
    <location>
        <begin position="7"/>
        <end position="27"/>
    </location>
</feature>
<feature type="compositionally biased region" description="Pro residues" evidence="2">
    <location>
        <begin position="205"/>
        <end position="222"/>
    </location>
</feature>
<comment type="caution">
    <text evidence="3">The sequence shown here is derived from an EMBL/GenBank/DDBJ whole genome shotgun (WGS) entry which is preliminary data.</text>
</comment>
<feature type="coiled-coil region" evidence="1">
    <location>
        <begin position="71"/>
        <end position="98"/>
    </location>
</feature>
<feature type="compositionally biased region" description="Low complexity" evidence="2">
    <location>
        <begin position="259"/>
        <end position="269"/>
    </location>
</feature>
<reference evidence="3 4" key="1">
    <citation type="submission" date="2024-02" db="EMBL/GenBank/DDBJ databases">
        <title>A draft genome for the cacao thread blight pathogen Marasmius crinis-equi.</title>
        <authorList>
            <person name="Cohen S.P."/>
            <person name="Baruah I.K."/>
            <person name="Amoako-Attah I."/>
            <person name="Bukari Y."/>
            <person name="Meinhardt L.W."/>
            <person name="Bailey B.A."/>
        </authorList>
    </citation>
    <scope>NUCLEOTIDE SEQUENCE [LARGE SCALE GENOMIC DNA]</scope>
    <source>
        <strain evidence="3 4">GH-76</strain>
    </source>
</reference>
<feature type="compositionally biased region" description="Polar residues" evidence="2">
    <location>
        <begin position="687"/>
        <end position="701"/>
    </location>
</feature>
<protein>
    <submittedName>
        <fullName evidence="3">Uncharacterized protein</fullName>
    </submittedName>
</protein>
<feature type="region of interest" description="Disordered" evidence="2">
    <location>
        <begin position="103"/>
        <end position="128"/>
    </location>
</feature>
<sequence length="790" mass="88865">MSSNNNENRKYDSTGESHMDVDQHECPPHGPECKICKKYAIHIRHPERHDDDTAQLERKILENAAQALQTEAALHRRIAELQVELNEKDKELWKMKEENLKKEMKEGKGTQPEQPNPTITTESPNPTLTDKIAYTIHSTTEHLTSTNPNPKLAFQLTRATTLTQKHVTTKTTIANSPTRRNPSPRPRATAFQRQPPTAPRIRPFGPQPALTPQPATPRPIEPVQPARPSLAATVMATWRNAPPPTLPQVTPTPAPPAPTNTTATTANTTVEVRLPQPDPNIERDESDYSSDSEDEKRKKKKFPKPPKVPKLPKHDVRDQRAFLGSRAPHWNDLPPVTNATHKMNMNFNEPEARKMLEKVHVAGRFDLADTIRRVIAEVQSRRRHGILVNSGPAYLEREWRVPDWYHDARRMRRIYDSTERPSNEPFTDLNLELSHRGQPLHQSPREDHARWAAVYGTPLTYPGVPISSTLQLDLLGIQAVIYFRQLVPTNRSYSGPKGRDERGVPPGTRARTRWIALFIELLTQPFLYEQLLSYYRFQVNPRTTLSQFTGSLNMDMRELVSGLVRRGFTVQHANWMYEWAMNYLRDAEYIHTDTSNHGDFPRGLLLSQAADRLREVGAPMISNLPFERLWTPPASWNVNLYYQERNRRLALSGQQRRSGSTETPIPPSEDTARAHTSPAEARERDGTATSNSDVAGSSSGAVTLPGPPTIPSANEPQTMPDQDVNMEDVSSTSPNHPTPSNPSTDVQATVHPNAVIPYPPNTPSMAPNPSNNDNTDSTDSPSIGDAMDQD</sequence>
<keyword evidence="1" id="KW-0175">Coiled coil</keyword>
<proteinExistence type="predicted"/>
<dbReference type="Proteomes" id="UP001465976">
    <property type="component" value="Unassembled WGS sequence"/>
</dbReference>
<accession>A0ABR3EML3</accession>
<keyword evidence="4" id="KW-1185">Reference proteome</keyword>
<feature type="compositionally biased region" description="Low complexity" evidence="2">
    <location>
        <begin position="166"/>
        <end position="189"/>
    </location>
</feature>
<feature type="compositionally biased region" description="Acidic residues" evidence="2">
    <location>
        <begin position="284"/>
        <end position="293"/>
    </location>
</feature>
<evidence type="ECO:0000256" key="1">
    <source>
        <dbReference type="SAM" id="Coils"/>
    </source>
</evidence>
<feature type="compositionally biased region" description="Pro residues" evidence="2">
    <location>
        <begin position="241"/>
        <end position="258"/>
    </location>
</feature>
<feature type="region of interest" description="Disordered" evidence="2">
    <location>
        <begin position="240"/>
        <end position="316"/>
    </location>
</feature>
<evidence type="ECO:0000313" key="4">
    <source>
        <dbReference type="Proteomes" id="UP001465976"/>
    </source>
</evidence>
<dbReference type="PRINTS" id="PR01217">
    <property type="entry name" value="PRICHEXTENSN"/>
</dbReference>
<feature type="compositionally biased region" description="Polar residues" evidence="2">
    <location>
        <begin position="711"/>
        <end position="720"/>
    </location>
</feature>
<feature type="compositionally biased region" description="Polar residues" evidence="2">
    <location>
        <begin position="652"/>
        <end position="663"/>
    </location>
</feature>
<feature type="region of interest" description="Disordered" evidence="2">
    <location>
        <begin position="166"/>
        <end position="224"/>
    </location>
</feature>
<dbReference type="EMBL" id="JBAHYK010003003">
    <property type="protein sequence ID" value="KAL0564075.1"/>
    <property type="molecule type" value="Genomic_DNA"/>
</dbReference>
<feature type="region of interest" description="Disordered" evidence="2">
    <location>
        <begin position="1"/>
        <end position="27"/>
    </location>
</feature>
<evidence type="ECO:0000256" key="2">
    <source>
        <dbReference type="SAM" id="MobiDB-lite"/>
    </source>
</evidence>
<feature type="compositionally biased region" description="Polar residues" evidence="2">
    <location>
        <begin position="111"/>
        <end position="128"/>
    </location>
</feature>
<feature type="region of interest" description="Disordered" evidence="2">
    <location>
        <begin position="651"/>
        <end position="790"/>
    </location>
</feature>
<evidence type="ECO:0000313" key="3">
    <source>
        <dbReference type="EMBL" id="KAL0564075.1"/>
    </source>
</evidence>
<organism evidence="3 4">
    <name type="scientific">Marasmius crinis-equi</name>
    <dbReference type="NCBI Taxonomy" id="585013"/>
    <lineage>
        <taxon>Eukaryota</taxon>
        <taxon>Fungi</taxon>
        <taxon>Dikarya</taxon>
        <taxon>Basidiomycota</taxon>
        <taxon>Agaricomycotina</taxon>
        <taxon>Agaricomycetes</taxon>
        <taxon>Agaricomycetidae</taxon>
        <taxon>Agaricales</taxon>
        <taxon>Marasmiineae</taxon>
        <taxon>Marasmiaceae</taxon>
        <taxon>Marasmius</taxon>
    </lineage>
</organism>
<feature type="compositionally biased region" description="Low complexity" evidence="2">
    <location>
        <begin position="767"/>
        <end position="782"/>
    </location>
</feature>
<gene>
    <name evidence="3" type="ORF">V5O48_017981</name>
</gene>
<name>A0ABR3EML3_9AGAR</name>